<dbReference type="InterPro" id="IPR002933">
    <property type="entry name" value="Peptidase_M20"/>
</dbReference>
<proteinExistence type="predicted"/>
<dbReference type="OrthoDB" id="9815360at2"/>
<dbReference type="EMBL" id="NOII01000072">
    <property type="protein sequence ID" value="OYD56019.1"/>
    <property type="molecule type" value="Genomic_DNA"/>
</dbReference>
<name>A0A235F425_9BACL</name>
<dbReference type="GO" id="GO:0016787">
    <property type="term" value="F:hydrolase activity"/>
    <property type="evidence" value="ECO:0007669"/>
    <property type="project" value="InterPro"/>
</dbReference>
<dbReference type="Proteomes" id="UP000215059">
    <property type="component" value="Unassembled WGS sequence"/>
</dbReference>
<feature type="non-terminal residue" evidence="1">
    <location>
        <position position="440"/>
    </location>
</feature>
<dbReference type="Pfam" id="PF01546">
    <property type="entry name" value="Peptidase_M20"/>
    <property type="match status" value="1"/>
</dbReference>
<dbReference type="SUPFAM" id="SSF53187">
    <property type="entry name" value="Zn-dependent exopeptidases"/>
    <property type="match status" value="1"/>
</dbReference>
<dbReference type="InterPro" id="IPR050072">
    <property type="entry name" value="Peptidase_M20A"/>
</dbReference>
<dbReference type="RefSeq" id="WP_094254205.1">
    <property type="nucleotide sequence ID" value="NZ_NOII01000072.1"/>
</dbReference>
<sequence length="440" mass="49319">MQNWQTKDQLKNLVKELVNVQSMTFSPGEVYMADFLKVKLQNLSYFNENPEYVRLHGLEDGRKLLTAFVKNGDHKDTVILLSHFDVVHIDDYGDLKPFAFETDLLTDKIADLKDLREDVRADIESGEWLFGRGTMDMKAGIALHFSLLEKAAAGHFPGNLLMISVPDEEANSAGMLCGVSVLNELKEEYGIQYKACLNGEPSFTSHPGDNHHHVYTGSIGKLLAGFLCYGKETHVGEPFAGLSGSLMSSEVTKVLEWNTDFIDKMDDEIMPPPSNLLQKDLKDHYSVQIPHASVTLFNVMLMKKPLQQLTDELLSTCVTAAEDLHQFMKNRLKKYEDISGISVSAPEISVLTFQQLCDYAIEKYGISEITRIENEVLAKKLGDERETALHFVNEIAGLCRNLAPMIVLFYAPPFYPAVHSSNSSLVQKTMASVMERFPTV</sequence>
<evidence type="ECO:0008006" key="3">
    <source>
        <dbReference type="Google" id="ProtNLM"/>
    </source>
</evidence>
<keyword evidence="2" id="KW-1185">Reference proteome</keyword>
<protein>
    <recommendedName>
        <fullName evidence="3">Peptidase M20 dimerisation domain-containing protein</fullName>
    </recommendedName>
</protein>
<reference evidence="1 2" key="1">
    <citation type="submission" date="2017-07" db="EMBL/GenBank/DDBJ databases">
        <title>Fictibacillus sp. nov. GDSW-R2A3 Genome sequencing and assembly.</title>
        <authorList>
            <person name="Mayilraj S."/>
        </authorList>
    </citation>
    <scope>NUCLEOTIDE SEQUENCE [LARGE SCALE GENOMIC DNA]</scope>
    <source>
        <strain evidence="1 2">GDSW-R2A3</strain>
    </source>
</reference>
<organism evidence="1 2">
    <name type="scientific">Fictibacillus aquaticus</name>
    <dbReference type="NCBI Taxonomy" id="2021314"/>
    <lineage>
        <taxon>Bacteria</taxon>
        <taxon>Bacillati</taxon>
        <taxon>Bacillota</taxon>
        <taxon>Bacilli</taxon>
        <taxon>Bacillales</taxon>
        <taxon>Fictibacillaceae</taxon>
        <taxon>Fictibacillus</taxon>
    </lineage>
</organism>
<evidence type="ECO:0000313" key="1">
    <source>
        <dbReference type="EMBL" id="OYD56019.1"/>
    </source>
</evidence>
<accession>A0A235F425</accession>
<dbReference type="PANTHER" id="PTHR43808:SF27">
    <property type="entry name" value="PROTEIN ROCB"/>
    <property type="match status" value="1"/>
</dbReference>
<evidence type="ECO:0000313" key="2">
    <source>
        <dbReference type="Proteomes" id="UP000215059"/>
    </source>
</evidence>
<dbReference type="PANTHER" id="PTHR43808">
    <property type="entry name" value="ACETYLORNITHINE DEACETYLASE"/>
    <property type="match status" value="1"/>
</dbReference>
<dbReference type="AlphaFoldDB" id="A0A235F425"/>
<dbReference type="Gene3D" id="3.40.630.10">
    <property type="entry name" value="Zn peptidases"/>
    <property type="match status" value="1"/>
</dbReference>
<comment type="caution">
    <text evidence="1">The sequence shown here is derived from an EMBL/GenBank/DDBJ whole genome shotgun (WGS) entry which is preliminary data.</text>
</comment>
<gene>
    <name evidence="1" type="ORF">CGZ90_19750</name>
</gene>